<keyword evidence="1" id="KW-0812">Transmembrane</keyword>
<keyword evidence="3" id="KW-1185">Reference proteome</keyword>
<evidence type="ECO:0000256" key="1">
    <source>
        <dbReference type="SAM" id="Phobius"/>
    </source>
</evidence>
<reference evidence="3" key="1">
    <citation type="submission" date="2017-01" db="EMBL/GenBank/DDBJ databases">
        <authorList>
            <person name="Varghese N."/>
            <person name="Submissions S."/>
        </authorList>
    </citation>
    <scope>NUCLEOTIDE SEQUENCE [LARGE SCALE GENOMIC DNA]</scope>
    <source>
        <strain evidence="3">DSM 21054</strain>
    </source>
</reference>
<name>A0A1N7QHA6_9BACT</name>
<proteinExistence type="predicted"/>
<feature type="transmembrane region" description="Helical" evidence="1">
    <location>
        <begin position="53"/>
        <end position="72"/>
    </location>
</feature>
<keyword evidence="1" id="KW-1133">Transmembrane helix</keyword>
<dbReference type="AlphaFoldDB" id="A0A1N7QHA6"/>
<sequence length="106" mass="11670">MSAVGITGDVLFTFGIMSNNLRNTLVTVLFYVVIGLVIFLSEKLAPHNPHTPSLGVLLLLFLSFCSPLLFVAQVVRACKRGKPHVGPAIVHLLACICIYVCWSYYF</sequence>
<protein>
    <submittedName>
        <fullName evidence="2">Uncharacterized protein</fullName>
    </submittedName>
</protein>
<feature type="transmembrane region" description="Helical" evidence="1">
    <location>
        <begin position="21"/>
        <end position="41"/>
    </location>
</feature>
<keyword evidence="1" id="KW-0472">Membrane</keyword>
<dbReference type="Proteomes" id="UP000186917">
    <property type="component" value="Unassembled WGS sequence"/>
</dbReference>
<evidence type="ECO:0000313" key="2">
    <source>
        <dbReference type="EMBL" id="SIT22252.1"/>
    </source>
</evidence>
<evidence type="ECO:0000313" key="3">
    <source>
        <dbReference type="Proteomes" id="UP000186917"/>
    </source>
</evidence>
<organism evidence="2 3">
    <name type="scientific">Filimonas lacunae</name>
    <dbReference type="NCBI Taxonomy" id="477680"/>
    <lineage>
        <taxon>Bacteria</taxon>
        <taxon>Pseudomonadati</taxon>
        <taxon>Bacteroidota</taxon>
        <taxon>Chitinophagia</taxon>
        <taxon>Chitinophagales</taxon>
        <taxon>Chitinophagaceae</taxon>
        <taxon>Filimonas</taxon>
    </lineage>
</organism>
<feature type="transmembrane region" description="Helical" evidence="1">
    <location>
        <begin position="84"/>
        <end position="105"/>
    </location>
</feature>
<gene>
    <name evidence="2" type="ORF">SAMN05421788_105265</name>
</gene>
<accession>A0A1N7QHA6</accession>
<dbReference type="EMBL" id="FTOR01000005">
    <property type="protein sequence ID" value="SIT22252.1"/>
    <property type="molecule type" value="Genomic_DNA"/>
</dbReference>